<proteinExistence type="predicted"/>
<dbReference type="SMART" id="SM00665">
    <property type="entry name" value="B561"/>
    <property type="match status" value="1"/>
</dbReference>
<sequence>MSSATGIPEQNPALAEEEPLLGRPGDATQKPDQGLQYNLVTGTAILAQAGAWILAALVWAAVFEHPFLFFSYHPLLNSAATLLLVQGALVLQPTASQKDKVHGAYVHSITNTLAVAGFIAGLVIMEMNKASHPETRFQSVHGKMGLVAYILIFAQWLVGFAQFFVPQVFGGVDNAKSIYKYHRWGGYIITVYILAVIAAATSTGYNKNVLHIKLWAVIVSAVLVLLGVVPRIKKHKLGL</sequence>
<name>A0A0D1VSL7_9EURO</name>
<evidence type="ECO:0000313" key="14">
    <source>
        <dbReference type="EMBL" id="KIV79070.1"/>
    </source>
</evidence>
<dbReference type="PANTHER" id="PTHR15422:SF45">
    <property type="entry name" value="CYTOCHROME B561 DOMAIN-CONTAINING PROTEIN"/>
    <property type="match status" value="1"/>
</dbReference>
<evidence type="ECO:0000313" key="15">
    <source>
        <dbReference type="Proteomes" id="UP000053599"/>
    </source>
</evidence>
<keyword evidence="7" id="KW-0249">Electron transport</keyword>
<protein>
    <recommendedName>
        <fullName evidence="13">Cytochrome b561 domain-containing protein</fullName>
    </recommendedName>
</protein>
<evidence type="ECO:0000256" key="3">
    <source>
        <dbReference type="ARBA" id="ARBA00022448"/>
    </source>
</evidence>
<dbReference type="PANTHER" id="PTHR15422">
    <property type="entry name" value="OS05G0565100 PROTEIN"/>
    <property type="match status" value="1"/>
</dbReference>
<dbReference type="GO" id="GO:0046872">
    <property type="term" value="F:metal ion binding"/>
    <property type="evidence" value="ECO:0007669"/>
    <property type="project" value="UniProtKB-KW"/>
</dbReference>
<accession>A0A0D1VSL7</accession>
<dbReference type="GO" id="GO:0140575">
    <property type="term" value="F:transmembrane monodehydroascorbate reductase activity"/>
    <property type="evidence" value="ECO:0007669"/>
    <property type="project" value="InterPro"/>
</dbReference>
<evidence type="ECO:0000256" key="12">
    <source>
        <dbReference type="SAM" id="Phobius"/>
    </source>
</evidence>
<dbReference type="EMBL" id="KN846953">
    <property type="protein sequence ID" value="KIV79070.1"/>
    <property type="molecule type" value="Genomic_DNA"/>
</dbReference>
<feature type="transmembrane region" description="Helical" evidence="12">
    <location>
        <begin position="184"/>
        <end position="202"/>
    </location>
</feature>
<evidence type="ECO:0000256" key="10">
    <source>
        <dbReference type="ARBA" id="ARBA00023136"/>
    </source>
</evidence>
<dbReference type="Proteomes" id="UP000053599">
    <property type="component" value="Unassembled WGS sequence"/>
</dbReference>
<gene>
    <name evidence="14" type="ORF">PV11_06657</name>
</gene>
<evidence type="ECO:0000256" key="11">
    <source>
        <dbReference type="SAM" id="MobiDB-lite"/>
    </source>
</evidence>
<dbReference type="AlphaFoldDB" id="A0A0D1VSL7"/>
<keyword evidence="6" id="KW-0479">Metal-binding</keyword>
<dbReference type="InterPro" id="IPR045150">
    <property type="entry name" value="CYB561D1/2"/>
</dbReference>
<dbReference type="OrthoDB" id="432881at2759"/>
<feature type="domain" description="Cytochrome b561" evidence="13">
    <location>
        <begin position="37"/>
        <end position="235"/>
    </location>
</feature>
<comment type="subcellular location">
    <subcellularLocation>
        <location evidence="2">Membrane</location>
        <topology evidence="2">Multi-pass membrane protein</topology>
    </subcellularLocation>
</comment>
<keyword evidence="10 12" id="KW-0472">Membrane</keyword>
<organism evidence="14 15">
    <name type="scientific">Exophiala sideris</name>
    <dbReference type="NCBI Taxonomy" id="1016849"/>
    <lineage>
        <taxon>Eukaryota</taxon>
        <taxon>Fungi</taxon>
        <taxon>Dikarya</taxon>
        <taxon>Ascomycota</taxon>
        <taxon>Pezizomycotina</taxon>
        <taxon>Eurotiomycetes</taxon>
        <taxon>Chaetothyriomycetidae</taxon>
        <taxon>Chaetothyriales</taxon>
        <taxon>Herpotrichiellaceae</taxon>
        <taxon>Exophiala</taxon>
    </lineage>
</organism>
<dbReference type="PROSITE" id="PS50939">
    <property type="entry name" value="CYTOCHROME_B561"/>
    <property type="match status" value="1"/>
</dbReference>
<keyword evidence="4" id="KW-0349">Heme</keyword>
<feature type="transmembrane region" description="Helical" evidence="12">
    <location>
        <begin position="75"/>
        <end position="92"/>
    </location>
</feature>
<keyword evidence="3" id="KW-0813">Transport</keyword>
<evidence type="ECO:0000256" key="6">
    <source>
        <dbReference type="ARBA" id="ARBA00022723"/>
    </source>
</evidence>
<dbReference type="Gene3D" id="1.20.120.1770">
    <property type="match status" value="1"/>
</dbReference>
<dbReference type="HOGENOM" id="CLU_090067_1_0_1"/>
<comment type="cofactor">
    <cofactor evidence="1">
        <name>heme b</name>
        <dbReference type="ChEBI" id="CHEBI:60344"/>
    </cofactor>
</comment>
<evidence type="ECO:0000256" key="8">
    <source>
        <dbReference type="ARBA" id="ARBA00022989"/>
    </source>
</evidence>
<keyword evidence="9" id="KW-0408">Iron</keyword>
<reference evidence="14 15" key="1">
    <citation type="submission" date="2015-01" db="EMBL/GenBank/DDBJ databases">
        <title>The Genome Sequence of Exophiala sideris CBS121828.</title>
        <authorList>
            <consortium name="The Broad Institute Genomics Platform"/>
            <person name="Cuomo C."/>
            <person name="de Hoog S."/>
            <person name="Gorbushina A."/>
            <person name="Stielow B."/>
            <person name="Teixiera M."/>
            <person name="Abouelleil A."/>
            <person name="Chapman S.B."/>
            <person name="Priest M."/>
            <person name="Young S.K."/>
            <person name="Wortman J."/>
            <person name="Nusbaum C."/>
            <person name="Birren B."/>
        </authorList>
    </citation>
    <scope>NUCLEOTIDE SEQUENCE [LARGE SCALE GENOMIC DNA]</scope>
    <source>
        <strain evidence="14 15">CBS 121828</strain>
    </source>
</reference>
<evidence type="ECO:0000259" key="13">
    <source>
        <dbReference type="PROSITE" id="PS50939"/>
    </source>
</evidence>
<feature type="transmembrane region" description="Helical" evidence="12">
    <location>
        <begin position="214"/>
        <end position="232"/>
    </location>
</feature>
<keyword evidence="8 12" id="KW-1133">Transmembrane helix</keyword>
<evidence type="ECO:0000256" key="5">
    <source>
        <dbReference type="ARBA" id="ARBA00022692"/>
    </source>
</evidence>
<feature type="region of interest" description="Disordered" evidence="11">
    <location>
        <begin position="1"/>
        <end position="27"/>
    </location>
</feature>
<evidence type="ECO:0000256" key="7">
    <source>
        <dbReference type="ARBA" id="ARBA00022982"/>
    </source>
</evidence>
<feature type="transmembrane region" description="Helical" evidence="12">
    <location>
        <begin position="39"/>
        <end position="63"/>
    </location>
</feature>
<dbReference type="GO" id="GO:0016020">
    <property type="term" value="C:membrane"/>
    <property type="evidence" value="ECO:0007669"/>
    <property type="project" value="UniProtKB-SubCell"/>
</dbReference>
<evidence type="ECO:0000256" key="4">
    <source>
        <dbReference type="ARBA" id="ARBA00022617"/>
    </source>
</evidence>
<feature type="transmembrane region" description="Helical" evidence="12">
    <location>
        <begin position="146"/>
        <end position="164"/>
    </location>
</feature>
<keyword evidence="5 12" id="KW-0812">Transmembrane</keyword>
<feature type="transmembrane region" description="Helical" evidence="12">
    <location>
        <begin position="104"/>
        <end position="125"/>
    </location>
</feature>
<dbReference type="CDD" id="cd08761">
    <property type="entry name" value="Cyt_b561_CYB561D2_like"/>
    <property type="match status" value="1"/>
</dbReference>
<dbReference type="Pfam" id="PF03188">
    <property type="entry name" value="Cytochrom_B561"/>
    <property type="match status" value="1"/>
</dbReference>
<evidence type="ECO:0000256" key="2">
    <source>
        <dbReference type="ARBA" id="ARBA00004141"/>
    </source>
</evidence>
<dbReference type="InterPro" id="IPR006593">
    <property type="entry name" value="Cyt_b561/ferric_Rdtase_TM"/>
</dbReference>
<evidence type="ECO:0000256" key="9">
    <source>
        <dbReference type="ARBA" id="ARBA00023004"/>
    </source>
</evidence>
<evidence type="ECO:0000256" key="1">
    <source>
        <dbReference type="ARBA" id="ARBA00001970"/>
    </source>
</evidence>